<dbReference type="PANTHER" id="PTHR31435">
    <property type="entry name" value="PROTEIN NATD1"/>
    <property type="match status" value="1"/>
</dbReference>
<proteinExistence type="predicted"/>
<accession>A0A1G6ZLG6</accession>
<dbReference type="Gene3D" id="3.40.630.30">
    <property type="match status" value="1"/>
</dbReference>
<reference evidence="3" key="1">
    <citation type="submission" date="2016-10" db="EMBL/GenBank/DDBJ databases">
        <authorList>
            <person name="Varghese N."/>
            <person name="Submissions S."/>
        </authorList>
    </citation>
    <scope>NUCLEOTIDE SEQUENCE [LARGE SCALE GENOMIC DNA]</scope>
    <source>
        <strain evidence="3">CGMCC 4.3504</strain>
    </source>
</reference>
<organism evidence="2 3">
    <name type="scientific">Streptomyces prasinopilosus</name>
    <dbReference type="NCBI Taxonomy" id="67344"/>
    <lineage>
        <taxon>Bacteria</taxon>
        <taxon>Bacillati</taxon>
        <taxon>Actinomycetota</taxon>
        <taxon>Actinomycetes</taxon>
        <taxon>Kitasatosporales</taxon>
        <taxon>Streptomycetaceae</taxon>
        <taxon>Streptomyces</taxon>
    </lineage>
</organism>
<keyword evidence="3" id="KW-1185">Reference proteome</keyword>
<sequence>MSDIEIHDDRAAGRLEAVAGDGDVVGRIEYFVLASPERAIVPVHTVVEPAHEGKGIAGSLTRELYATAAREGVAVAPLCRYVVTWAARHPDRAPAASPELIRAAQEWQAARPGHS</sequence>
<dbReference type="InterPro" id="IPR045057">
    <property type="entry name" value="Gcn5-rel_NAT"/>
</dbReference>
<dbReference type="EMBL" id="FMZK01000015">
    <property type="protein sequence ID" value="SDE03654.1"/>
    <property type="molecule type" value="Genomic_DNA"/>
</dbReference>
<dbReference type="Proteomes" id="UP000182100">
    <property type="component" value="Unassembled WGS sequence"/>
</dbReference>
<dbReference type="RefSeq" id="WP_055574650.1">
    <property type="nucleotide sequence ID" value="NZ_FMZK01000015.1"/>
</dbReference>
<dbReference type="STRING" id="67344.SAMN05216505_11587"/>
<dbReference type="InterPro" id="IPR016181">
    <property type="entry name" value="Acyl_CoA_acyltransferase"/>
</dbReference>
<dbReference type="Pfam" id="PF14542">
    <property type="entry name" value="Acetyltransf_CG"/>
    <property type="match status" value="1"/>
</dbReference>
<evidence type="ECO:0000259" key="1">
    <source>
        <dbReference type="PROSITE" id="PS51729"/>
    </source>
</evidence>
<dbReference type="AlphaFoldDB" id="A0A1G6ZLG6"/>
<name>A0A1G6ZLG6_9ACTN</name>
<gene>
    <name evidence="2" type="ORF">SAMN05216505_11587</name>
</gene>
<dbReference type="InterPro" id="IPR031165">
    <property type="entry name" value="GNAT_YJDJ"/>
</dbReference>
<dbReference type="SUPFAM" id="SSF55729">
    <property type="entry name" value="Acyl-CoA N-acyltransferases (Nat)"/>
    <property type="match status" value="1"/>
</dbReference>
<dbReference type="PROSITE" id="PS51729">
    <property type="entry name" value="GNAT_YJDJ"/>
    <property type="match status" value="1"/>
</dbReference>
<feature type="domain" description="N-acetyltransferase" evidence="1">
    <location>
        <begin position="7"/>
        <end position="97"/>
    </location>
</feature>
<protein>
    <recommendedName>
        <fullName evidence="1">N-acetyltransferase domain-containing protein</fullName>
    </recommendedName>
</protein>
<evidence type="ECO:0000313" key="3">
    <source>
        <dbReference type="Proteomes" id="UP000182100"/>
    </source>
</evidence>
<dbReference type="PANTHER" id="PTHR31435:SF10">
    <property type="entry name" value="BSR4717 PROTEIN"/>
    <property type="match status" value="1"/>
</dbReference>
<evidence type="ECO:0000313" key="2">
    <source>
        <dbReference type="EMBL" id="SDE03654.1"/>
    </source>
</evidence>